<keyword evidence="2" id="KW-1003">Cell membrane</keyword>
<feature type="transmembrane region" description="Helical" evidence="6">
    <location>
        <begin position="136"/>
        <end position="157"/>
    </location>
</feature>
<comment type="caution">
    <text evidence="7">The sequence shown here is derived from an EMBL/GenBank/DDBJ whole genome shotgun (WGS) entry which is preliminary data.</text>
</comment>
<feature type="transmembrane region" description="Helical" evidence="6">
    <location>
        <begin position="414"/>
        <end position="434"/>
    </location>
</feature>
<reference evidence="7 8" key="1">
    <citation type="submission" date="2021-04" db="EMBL/GenBank/DDBJ databases">
        <authorList>
            <person name="Pira H."/>
            <person name="Risdian C."/>
            <person name="Wink J."/>
        </authorList>
    </citation>
    <scope>NUCLEOTIDE SEQUENCE [LARGE SCALE GENOMIC DNA]</scope>
    <source>
        <strain evidence="7 8">WHA3</strain>
    </source>
</reference>
<evidence type="ECO:0000256" key="2">
    <source>
        <dbReference type="ARBA" id="ARBA00022475"/>
    </source>
</evidence>
<dbReference type="PANTHER" id="PTHR30250">
    <property type="entry name" value="PST FAMILY PREDICTED COLANIC ACID TRANSPORTER"/>
    <property type="match status" value="1"/>
</dbReference>
<evidence type="ECO:0000256" key="6">
    <source>
        <dbReference type="SAM" id="Phobius"/>
    </source>
</evidence>
<feature type="transmembrane region" description="Helical" evidence="6">
    <location>
        <begin position="56"/>
        <end position="80"/>
    </location>
</feature>
<comment type="subcellular location">
    <subcellularLocation>
        <location evidence="1">Cell membrane</location>
        <topology evidence="1">Multi-pass membrane protein</topology>
    </subcellularLocation>
</comment>
<feature type="transmembrane region" description="Helical" evidence="6">
    <location>
        <begin position="24"/>
        <end position="44"/>
    </location>
</feature>
<feature type="transmembrane region" description="Helical" evidence="6">
    <location>
        <begin position="355"/>
        <end position="375"/>
    </location>
</feature>
<dbReference type="EMBL" id="JAGSPA010000003">
    <property type="protein sequence ID" value="MBV7256920.1"/>
    <property type="molecule type" value="Genomic_DNA"/>
</dbReference>
<protein>
    <submittedName>
        <fullName evidence="7">Lipopolysaccharide biosynthesis protein</fullName>
    </submittedName>
</protein>
<feature type="transmembrane region" description="Helical" evidence="6">
    <location>
        <begin position="101"/>
        <end position="124"/>
    </location>
</feature>
<accession>A0ABS6SF91</accession>
<sequence>MNDPVIRQNKQERGGSLGALGRNFVWLLGGRGAAAVFSFMYIAIMTRSLGREGFGQFVLIVGAAQAVTAFVGFQTWQIVVRFGMERLKAGRERTLVRLLKLCLLLDAGGALVGAGLAAVVIILLGPLFGWDADMSWIAFWFAIATLVSVRSTAAGILRLYDRFGLSANADAALTAARLVGVLVVWVFSPTITAFILAWGAAEFVAMAVYWLSARHAWGDLRWDAAALSVKETFAESPGLARFAVATNMAQTVVLAGKQLPVLLTGLFVGPAAAGGFQIALQLGRAMATVGRMTVQVLLPEMVRTRTFNNGLEDFYKILGKALKIGLIAGAVVAGVILLFGKLALVLIAGAPFESAYPLLLIVGVAAAIDLATVSFEPALYAIGRETLALKVRVFVTTVYVGAMVWLGQEHGARGIAFATLGAAILGAGLLSFALRRALADTKEADATAAE</sequence>
<evidence type="ECO:0000256" key="4">
    <source>
        <dbReference type="ARBA" id="ARBA00022989"/>
    </source>
</evidence>
<evidence type="ECO:0000256" key="5">
    <source>
        <dbReference type="ARBA" id="ARBA00023136"/>
    </source>
</evidence>
<keyword evidence="8" id="KW-1185">Reference proteome</keyword>
<feature type="transmembrane region" description="Helical" evidence="6">
    <location>
        <begin position="387"/>
        <end position="408"/>
    </location>
</feature>
<evidence type="ECO:0000313" key="8">
    <source>
        <dbReference type="Proteomes" id="UP000722336"/>
    </source>
</evidence>
<keyword evidence="3 6" id="KW-0812">Transmembrane</keyword>
<dbReference type="InterPro" id="IPR050833">
    <property type="entry name" value="Poly_Biosynth_Transport"/>
</dbReference>
<evidence type="ECO:0000313" key="7">
    <source>
        <dbReference type="EMBL" id="MBV7256920.1"/>
    </source>
</evidence>
<dbReference type="InterPro" id="IPR002797">
    <property type="entry name" value="Polysacc_synth"/>
</dbReference>
<name>A0ABS6SF91_9SPHN</name>
<gene>
    <name evidence="7" type="ORF">KCG44_09005</name>
</gene>
<dbReference type="RefSeq" id="WP_218445758.1">
    <property type="nucleotide sequence ID" value="NZ_JAGSPA010000003.1"/>
</dbReference>
<dbReference type="PANTHER" id="PTHR30250:SF31">
    <property type="entry name" value="INNER MEMBRANE PROTEIN YGHQ"/>
    <property type="match status" value="1"/>
</dbReference>
<evidence type="ECO:0000256" key="3">
    <source>
        <dbReference type="ARBA" id="ARBA00022692"/>
    </source>
</evidence>
<evidence type="ECO:0000256" key="1">
    <source>
        <dbReference type="ARBA" id="ARBA00004651"/>
    </source>
</evidence>
<keyword evidence="4 6" id="KW-1133">Transmembrane helix</keyword>
<dbReference type="Pfam" id="PF01943">
    <property type="entry name" value="Polysacc_synt"/>
    <property type="match status" value="1"/>
</dbReference>
<organism evidence="7 8">
    <name type="scientific">Pacificimonas pallii</name>
    <dbReference type="NCBI Taxonomy" id="2827236"/>
    <lineage>
        <taxon>Bacteria</taxon>
        <taxon>Pseudomonadati</taxon>
        <taxon>Pseudomonadota</taxon>
        <taxon>Alphaproteobacteria</taxon>
        <taxon>Sphingomonadales</taxon>
        <taxon>Sphingosinicellaceae</taxon>
        <taxon>Pacificimonas</taxon>
    </lineage>
</organism>
<keyword evidence="5 6" id="KW-0472">Membrane</keyword>
<dbReference type="Proteomes" id="UP000722336">
    <property type="component" value="Unassembled WGS sequence"/>
</dbReference>
<feature type="transmembrane region" description="Helical" evidence="6">
    <location>
        <begin position="324"/>
        <end position="349"/>
    </location>
</feature>
<proteinExistence type="predicted"/>